<dbReference type="AlphaFoldDB" id="A0AAV2N7T4"/>
<organism evidence="1 2">
    <name type="scientific">Lasius platythorax</name>
    <dbReference type="NCBI Taxonomy" id="488582"/>
    <lineage>
        <taxon>Eukaryota</taxon>
        <taxon>Metazoa</taxon>
        <taxon>Ecdysozoa</taxon>
        <taxon>Arthropoda</taxon>
        <taxon>Hexapoda</taxon>
        <taxon>Insecta</taxon>
        <taxon>Pterygota</taxon>
        <taxon>Neoptera</taxon>
        <taxon>Endopterygota</taxon>
        <taxon>Hymenoptera</taxon>
        <taxon>Apocrita</taxon>
        <taxon>Aculeata</taxon>
        <taxon>Formicoidea</taxon>
        <taxon>Formicidae</taxon>
        <taxon>Formicinae</taxon>
        <taxon>Lasius</taxon>
        <taxon>Lasius</taxon>
    </lineage>
</organism>
<evidence type="ECO:0000313" key="1">
    <source>
        <dbReference type="EMBL" id="CAL1676170.1"/>
    </source>
</evidence>
<protein>
    <submittedName>
        <fullName evidence="1">Uncharacterized protein</fullName>
    </submittedName>
</protein>
<sequence length="71" mass="7943">MEIVADHVAVPAGSRPARSRSVRDNGVSYYYESLSVAMRRTLFQKMNQARQQRSPSLSVLRLAGPNSEVYS</sequence>
<proteinExistence type="predicted"/>
<name>A0AAV2N7T4_9HYME</name>
<gene>
    <name evidence="1" type="ORF">LPLAT_LOCUS2407</name>
</gene>
<accession>A0AAV2N7T4</accession>
<evidence type="ECO:0000313" key="2">
    <source>
        <dbReference type="Proteomes" id="UP001497644"/>
    </source>
</evidence>
<dbReference type="EMBL" id="OZ034834">
    <property type="protein sequence ID" value="CAL1676170.1"/>
    <property type="molecule type" value="Genomic_DNA"/>
</dbReference>
<dbReference type="Proteomes" id="UP001497644">
    <property type="component" value="Chromosome 11"/>
</dbReference>
<keyword evidence="2" id="KW-1185">Reference proteome</keyword>
<reference evidence="1" key="1">
    <citation type="submission" date="2024-04" db="EMBL/GenBank/DDBJ databases">
        <authorList>
            <consortium name="Molecular Ecology Group"/>
        </authorList>
    </citation>
    <scope>NUCLEOTIDE SEQUENCE</scope>
</reference>